<evidence type="ECO:0008006" key="6">
    <source>
        <dbReference type="Google" id="ProtNLM"/>
    </source>
</evidence>
<dbReference type="EMBL" id="JBBPFD010000715">
    <property type="protein sequence ID" value="KAK7877179.1"/>
    <property type="molecule type" value="Genomic_DNA"/>
</dbReference>
<dbReference type="GO" id="GO:0005829">
    <property type="term" value="C:cytosol"/>
    <property type="evidence" value="ECO:0007669"/>
    <property type="project" value="TreeGrafter"/>
</dbReference>
<dbReference type="Gene3D" id="1.25.40.10">
    <property type="entry name" value="Tetratricopeptide repeat domain"/>
    <property type="match status" value="2"/>
</dbReference>
<evidence type="ECO:0000256" key="2">
    <source>
        <dbReference type="ARBA" id="ARBA00022803"/>
    </source>
</evidence>
<reference evidence="5" key="1">
    <citation type="submission" date="2024-04" db="EMBL/GenBank/DDBJ databases">
        <title>Salinicola lusitanus LLJ914,a marine bacterium isolated from the Okinawa Trough.</title>
        <authorList>
            <person name="Li J."/>
        </authorList>
    </citation>
    <scope>NUCLEOTIDE SEQUENCE [LARGE SCALE GENOMIC DNA]</scope>
</reference>
<dbReference type="PANTHER" id="PTHR10271:SF14">
    <property type="entry name" value="INTERFERON-INDUCED PROTEIN WITH TETRATRICOPEPTIDE REPEATS-RELATED"/>
    <property type="match status" value="1"/>
</dbReference>
<keyword evidence="2" id="KW-0802">TPR repeat</keyword>
<protein>
    <recommendedName>
        <fullName evidence="6">Suppressor of forked domain-containing protein</fullName>
    </recommendedName>
</protein>
<organism evidence="4 5">
    <name type="scientific">Mugilogobius chulae</name>
    <name type="common">yellowstripe goby</name>
    <dbReference type="NCBI Taxonomy" id="88201"/>
    <lineage>
        <taxon>Eukaryota</taxon>
        <taxon>Metazoa</taxon>
        <taxon>Chordata</taxon>
        <taxon>Craniata</taxon>
        <taxon>Vertebrata</taxon>
        <taxon>Euteleostomi</taxon>
        <taxon>Actinopterygii</taxon>
        <taxon>Neopterygii</taxon>
        <taxon>Teleostei</taxon>
        <taxon>Neoteleostei</taxon>
        <taxon>Acanthomorphata</taxon>
        <taxon>Gobiaria</taxon>
        <taxon>Gobiiformes</taxon>
        <taxon>Gobioidei</taxon>
        <taxon>Gobiidae</taxon>
        <taxon>Gobionellinae</taxon>
        <taxon>Mugilogobius</taxon>
    </lineage>
</organism>
<dbReference type="AlphaFoldDB" id="A0AAW0MKB7"/>
<evidence type="ECO:0000313" key="5">
    <source>
        <dbReference type="Proteomes" id="UP001460270"/>
    </source>
</evidence>
<dbReference type="SUPFAM" id="SSF48452">
    <property type="entry name" value="TPR-like"/>
    <property type="match status" value="1"/>
</dbReference>
<comment type="caution">
    <text evidence="4">The sequence shown here is derived from an EMBL/GenBank/DDBJ whole genome shotgun (WGS) entry which is preliminary data.</text>
</comment>
<dbReference type="InterPro" id="IPR011990">
    <property type="entry name" value="TPR-like_helical_dom_sf"/>
</dbReference>
<dbReference type="Proteomes" id="UP001460270">
    <property type="component" value="Unassembled WGS sequence"/>
</dbReference>
<comment type="similarity">
    <text evidence="3">Belongs to the IFIT family.</text>
</comment>
<dbReference type="PANTHER" id="PTHR10271">
    <property type="entry name" value="INTERFERON-INDUCED PROTEIN WITH TETRATRICOPEPTIDE REPEATS"/>
    <property type="match status" value="1"/>
</dbReference>
<evidence type="ECO:0000256" key="1">
    <source>
        <dbReference type="ARBA" id="ARBA00022737"/>
    </source>
</evidence>
<dbReference type="GO" id="GO:0051607">
    <property type="term" value="P:defense response to virus"/>
    <property type="evidence" value="ECO:0007669"/>
    <property type="project" value="TreeGrafter"/>
</dbReference>
<gene>
    <name evidence="4" type="ORF">WMY93_032102</name>
</gene>
<proteinExistence type="inferred from homology"/>
<evidence type="ECO:0000256" key="3">
    <source>
        <dbReference type="ARBA" id="ARBA00038336"/>
    </source>
</evidence>
<sequence length="551" mass="64442">MEMYGIPAPRMDWDSANLPEAWRRFKQQAELMFSGPLREKEEPDKCSYLLLWIGEKGRDVYDTWTLTADEAQKLKTYYDKYAAYITPKSNLIYARYRFHEKVQANDESFEHSVTDLKLLVKDCGYPNSDEMVRDRIVFATNSPRVRKKLLSQGAELTLEKAIDIARSHELAQTQLKEMTTAKDFTKLDVVHAVNSGRAHINTQKIKNKRTENVTDAQAHTAPEKRVLLKPEGKYNTSHFVSTPLHHQREEPEQSQEYLSRVEQLSREHPTEGDLPRPEVLAEKAWSLMKFSRELKLEAVELFEAALKQEPHRAEWRSSQVIGIASAHKHDRDGVDQEVLKKMQEAHENDPENLYLSAVCLIQRQLHGESVEEEMNDLANRIIPTANSSYSGIKPVIRFYRQIKQENIAIFWAEAALERHPESRYVIRCAALCYKWRILFTKDEASQRRLLDKAMFLQKQVIQLYPHSALVKEMDLADLYSKSEINRAEEMYKSLLQRNMEPSDKQVLYNRYAKYLLNTKQNQRKAIKYFKKAVRIDYDSFFRDNSIENLCN</sequence>
<keyword evidence="1" id="KW-0677">Repeat</keyword>
<accession>A0AAW0MKB7</accession>
<keyword evidence="5" id="KW-1185">Reference proteome</keyword>
<evidence type="ECO:0000313" key="4">
    <source>
        <dbReference type="EMBL" id="KAK7877179.1"/>
    </source>
</evidence>
<name>A0AAW0MKB7_9GOBI</name>